<keyword evidence="2" id="KW-0472">Membrane</keyword>
<dbReference type="Pfam" id="PF14012">
    <property type="entry name" value="DUF4229"/>
    <property type="match status" value="1"/>
</dbReference>
<evidence type="ECO:0000256" key="2">
    <source>
        <dbReference type="SAM" id="Phobius"/>
    </source>
</evidence>
<keyword evidence="2" id="KW-1133">Transmembrane helix</keyword>
<dbReference type="AlphaFoldDB" id="A0A542YA66"/>
<accession>A0A542YA66</accession>
<evidence type="ECO:0000313" key="4">
    <source>
        <dbReference type="Proteomes" id="UP000317998"/>
    </source>
</evidence>
<sequence>MKTSQRWILYSLLRVGLFAVVFVVLYLLLPPELWWVSAIVATIVAFAISYLLFRGQRDELALDLQRRREHPEPDDDGDAENAALDSAKPSETKPGETTPDATQPDATAPAVSEASEDERGAKPQGE</sequence>
<keyword evidence="4" id="KW-1185">Reference proteome</keyword>
<dbReference type="RefSeq" id="WP_141881516.1">
    <property type="nucleotide sequence ID" value="NZ_VFOM01000003.1"/>
</dbReference>
<feature type="compositionally biased region" description="Low complexity" evidence="1">
    <location>
        <begin position="97"/>
        <end position="110"/>
    </location>
</feature>
<feature type="transmembrane region" description="Helical" evidence="2">
    <location>
        <begin position="34"/>
        <end position="53"/>
    </location>
</feature>
<gene>
    <name evidence="3" type="ORF">FB562_2399</name>
</gene>
<feature type="compositionally biased region" description="Basic and acidic residues" evidence="1">
    <location>
        <begin position="117"/>
        <end position="126"/>
    </location>
</feature>
<dbReference type="EMBL" id="VFOM01000003">
    <property type="protein sequence ID" value="TQL44990.1"/>
    <property type="molecule type" value="Genomic_DNA"/>
</dbReference>
<reference evidence="3 4" key="1">
    <citation type="submission" date="2019-06" db="EMBL/GenBank/DDBJ databases">
        <title>Sequencing the genomes of 1000 actinobacteria strains.</title>
        <authorList>
            <person name="Klenk H.-P."/>
        </authorList>
    </citation>
    <scope>NUCLEOTIDE SEQUENCE [LARGE SCALE GENOMIC DNA]</scope>
    <source>
        <strain evidence="3 4">DSM 26477</strain>
    </source>
</reference>
<organism evidence="3 4">
    <name type="scientific">Homoserinimonas aerilata</name>
    <dbReference type="NCBI Taxonomy" id="1162970"/>
    <lineage>
        <taxon>Bacteria</taxon>
        <taxon>Bacillati</taxon>
        <taxon>Actinomycetota</taxon>
        <taxon>Actinomycetes</taxon>
        <taxon>Micrococcales</taxon>
        <taxon>Microbacteriaceae</taxon>
        <taxon>Homoserinimonas</taxon>
    </lineage>
</organism>
<feature type="transmembrane region" description="Helical" evidence="2">
    <location>
        <begin position="7"/>
        <end position="28"/>
    </location>
</feature>
<dbReference type="InterPro" id="IPR025323">
    <property type="entry name" value="DUF4229"/>
</dbReference>
<keyword evidence="2" id="KW-0812">Transmembrane</keyword>
<dbReference type="OrthoDB" id="4981788at2"/>
<name>A0A542YA66_9MICO</name>
<evidence type="ECO:0000313" key="3">
    <source>
        <dbReference type="EMBL" id="TQL44990.1"/>
    </source>
</evidence>
<feature type="region of interest" description="Disordered" evidence="1">
    <location>
        <begin position="65"/>
        <end position="126"/>
    </location>
</feature>
<evidence type="ECO:0000256" key="1">
    <source>
        <dbReference type="SAM" id="MobiDB-lite"/>
    </source>
</evidence>
<protein>
    <submittedName>
        <fullName evidence="3">Uncharacterized protein DUF4229</fullName>
    </submittedName>
</protein>
<comment type="caution">
    <text evidence="3">The sequence shown here is derived from an EMBL/GenBank/DDBJ whole genome shotgun (WGS) entry which is preliminary data.</text>
</comment>
<proteinExistence type="predicted"/>
<dbReference type="Proteomes" id="UP000317998">
    <property type="component" value="Unassembled WGS sequence"/>
</dbReference>